<protein>
    <submittedName>
        <fullName evidence="9 10">Transcription factor IIIA, putative</fullName>
    </submittedName>
</protein>
<keyword evidence="2" id="KW-0677">Repeat</keyword>
<keyword evidence="3 7" id="KW-0863">Zinc-finger</keyword>
<feature type="domain" description="C2H2-type" evidence="8">
    <location>
        <begin position="137"/>
        <end position="161"/>
    </location>
</feature>
<evidence type="ECO:0000256" key="1">
    <source>
        <dbReference type="ARBA" id="ARBA00022723"/>
    </source>
</evidence>
<dbReference type="OrthoDB" id="6277246at2759"/>
<dbReference type="eggNOG" id="KOG1721">
    <property type="taxonomic scope" value="Eukaryota"/>
</dbReference>
<dbReference type="GeneID" id="8235781"/>
<keyword evidence="1" id="KW-0479">Metal-binding</keyword>
<evidence type="ECO:0000313" key="9">
    <source>
        <dbReference type="EMBL" id="EEB14541.1"/>
    </source>
</evidence>
<dbReference type="PANTHER" id="PTHR46179">
    <property type="entry name" value="ZINC FINGER PROTEIN"/>
    <property type="match status" value="1"/>
</dbReference>
<dbReference type="RefSeq" id="XP_002427279.1">
    <property type="nucleotide sequence ID" value="XM_002427234.1"/>
</dbReference>
<dbReference type="InterPro" id="IPR036236">
    <property type="entry name" value="Znf_C2H2_sf"/>
</dbReference>
<keyword evidence="5" id="KW-0805">Transcription regulation</keyword>
<dbReference type="OMA" id="YNCEREG"/>
<accession>E0VMD5</accession>
<feature type="domain" description="C2H2-type" evidence="8">
    <location>
        <begin position="291"/>
        <end position="321"/>
    </location>
</feature>
<evidence type="ECO:0000259" key="8">
    <source>
        <dbReference type="PROSITE" id="PS50157"/>
    </source>
</evidence>
<evidence type="ECO:0000256" key="7">
    <source>
        <dbReference type="PROSITE-ProRule" id="PRU00042"/>
    </source>
</evidence>
<keyword evidence="11" id="KW-1185">Reference proteome</keyword>
<evidence type="ECO:0000256" key="4">
    <source>
        <dbReference type="ARBA" id="ARBA00022833"/>
    </source>
</evidence>
<reference evidence="9" key="1">
    <citation type="submission" date="2007-04" db="EMBL/GenBank/DDBJ databases">
        <title>Annotation of Pediculus humanus corporis strain USDA.</title>
        <authorList>
            <person name="Kirkness E."/>
            <person name="Hannick L."/>
            <person name="Hass B."/>
            <person name="Bruggner R."/>
            <person name="Lawson D."/>
            <person name="Bidwell S."/>
            <person name="Joardar V."/>
            <person name="Caler E."/>
            <person name="Walenz B."/>
            <person name="Inman J."/>
            <person name="Schobel S."/>
            <person name="Galinsky K."/>
            <person name="Amedeo P."/>
            <person name="Strausberg R."/>
        </authorList>
    </citation>
    <scope>NUCLEOTIDE SEQUENCE</scope>
    <source>
        <strain evidence="9">USDA</strain>
    </source>
</reference>
<dbReference type="VEuPathDB" id="VectorBase:PHUM308300"/>
<dbReference type="Proteomes" id="UP000009046">
    <property type="component" value="Unassembled WGS sequence"/>
</dbReference>
<organism>
    <name type="scientific">Pediculus humanus subsp. corporis</name>
    <name type="common">Body louse</name>
    <dbReference type="NCBI Taxonomy" id="121224"/>
    <lineage>
        <taxon>Eukaryota</taxon>
        <taxon>Metazoa</taxon>
        <taxon>Ecdysozoa</taxon>
        <taxon>Arthropoda</taxon>
        <taxon>Hexapoda</taxon>
        <taxon>Insecta</taxon>
        <taxon>Pterygota</taxon>
        <taxon>Neoptera</taxon>
        <taxon>Paraneoptera</taxon>
        <taxon>Psocodea</taxon>
        <taxon>Troctomorpha</taxon>
        <taxon>Phthiraptera</taxon>
        <taxon>Anoplura</taxon>
        <taxon>Pediculidae</taxon>
        <taxon>Pediculus</taxon>
    </lineage>
</organism>
<proteinExistence type="predicted"/>
<evidence type="ECO:0000256" key="2">
    <source>
        <dbReference type="ARBA" id="ARBA00022737"/>
    </source>
</evidence>
<feature type="domain" description="C2H2-type" evidence="8">
    <location>
        <begin position="168"/>
        <end position="197"/>
    </location>
</feature>
<evidence type="ECO:0000313" key="10">
    <source>
        <dbReference type="EnsemblMetazoa" id="PHUM308300-PA"/>
    </source>
</evidence>
<dbReference type="Pfam" id="PF00096">
    <property type="entry name" value="zf-C2H2"/>
    <property type="match status" value="3"/>
</dbReference>
<name>E0VMD5_PEDHC</name>
<dbReference type="Gene3D" id="3.30.160.60">
    <property type="entry name" value="Classic Zinc Finger"/>
    <property type="match status" value="7"/>
</dbReference>
<feature type="domain" description="C2H2-type" evidence="8">
    <location>
        <begin position="199"/>
        <end position="228"/>
    </location>
</feature>
<evidence type="ECO:0000256" key="3">
    <source>
        <dbReference type="ARBA" id="ARBA00022771"/>
    </source>
</evidence>
<dbReference type="KEGG" id="phu:Phum_PHUM308300"/>
<dbReference type="InParanoid" id="E0VMD5"/>
<dbReference type="PROSITE" id="PS50157">
    <property type="entry name" value="ZINC_FINGER_C2H2_2"/>
    <property type="match status" value="8"/>
</dbReference>
<feature type="domain" description="C2H2-type" evidence="8">
    <location>
        <begin position="229"/>
        <end position="258"/>
    </location>
</feature>
<dbReference type="InterPro" id="IPR051061">
    <property type="entry name" value="Zinc_finger_trans_reg"/>
</dbReference>
<sequence length="559" mass="64346">MLPQKGILTLTPASINAFKAKDRQAAQEVGLSEIHWFKSEYMTKHYICPFEGCNTLFLDMYLLKTHFFKTHNGRPFKCDFTNCKWSFATKSKLERHKNSHLNIKWFKCVHESCNKMFTTLYNLRQHLRTVHERAEQFVCTVSDCNAAFHNQRSLDLHRATHVNLGRSYNCEREGCDKSFVTRNALCSHMRSHDHKLEDLKCSWEGCDKIFELPCRLREHMRTHTGEKQFHCDHPGCGWSFYSGSKLHRHRNKHLQIRKFVCCINHCNKSFLRSQHLKEHILTHSKNNSKNFSCPVEKCDSKFSSKNLVYRHVKKMHRKENNDQDLSTSDLYDFGIKLSDNENEQTQEQTQLLSSQSICQLDSVTLLSDHDVCSTENVPLNTSLPELMPSELLVAMTSIDCVNSDSLADISSSTDSSSNQSTVLMTSQEANNNETFFITDNLVQCVLGNTDVSKNKKKVENTGSARTNYTYKDIVREKTIKTGLNGSSHIKWLQDSDASNEEFKSKKWKNLVFSKQPEDIQNCKMSIPSDLVLGAGISDNHSLNRNSIFEPSTINLRDLE</sequence>
<dbReference type="EMBL" id="DS235307">
    <property type="protein sequence ID" value="EEB14541.1"/>
    <property type="molecule type" value="Genomic_DNA"/>
</dbReference>
<reference evidence="10" key="3">
    <citation type="submission" date="2021-02" db="UniProtKB">
        <authorList>
            <consortium name="EnsemblMetazoa"/>
        </authorList>
    </citation>
    <scope>IDENTIFICATION</scope>
    <source>
        <strain evidence="10">USDA</strain>
    </source>
</reference>
<keyword evidence="4" id="KW-0862">Zinc</keyword>
<evidence type="ECO:0000256" key="6">
    <source>
        <dbReference type="ARBA" id="ARBA00023163"/>
    </source>
</evidence>
<dbReference type="SMART" id="SM00355">
    <property type="entry name" value="ZnF_C2H2"/>
    <property type="match status" value="9"/>
</dbReference>
<keyword evidence="6" id="KW-0804">Transcription</keyword>
<dbReference type="FunFam" id="3.30.160.60:FF:000032">
    <property type="entry name" value="Krueppel-like factor 4"/>
    <property type="match status" value="1"/>
</dbReference>
<dbReference type="GO" id="GO:0005634">
    <property type="term" value="C:nucleus"/>
    <property type="evidence" value="ECO:0007669"/>
    <property type="project" value="TreeGrafter"/>
</dbReference>
<gene>
    <name evidence="10" type="primary">8235781</name>
    <name evidence="9" type="ORF">Phum_PHUM308300</name>
</gene>
<dbReference type="GO" id="GO:0003712">
    <property type="term" value="F:transcription coregulator activity"/>
    <property type="evidence" value="ECO:0007669"/>
    <property type="project" value="TreeGrafter"/>
</dbReference>
<dbReference type="SUPFAM" id="SSF57667">
    <property type="entry name" value="beta-beta-alpha zinc fingers"/>
    <property type="match status" value="5"/>
</dbReference>
<dbReference type="PANTHER" id="PTHR46179:SF26">
    <property type="entry name" value="ZINC FINGER PROTEIN 423 HOMOLOG"/>
    <property type="match status" value="1"/>
</dbReference>
<evidence type="ECO:0000256" key="5">
    <source>
        <dbReference type="ARBA" id="ARBA00023015"/>
    </source>
</evidence>
<evidence type="ECO:0000313" key="11">
    <source>
        <dbReference type="Proteomes" id="UP000009046"/>
    </source>
</evidence>
<dbReference type="EnsemblMetazoa" id="PHUM308300-RA">
    <property type="protein sequence ID" value="PHUM308300-PA"/>
    <property type="gene ID" value="PHUM308300"/>
</dbReference>
<dbReference type="HOGENOM" id="CLU_487733_0_0_1"/>
<dbReference type="InterPro" id="IPR013087">
    <property type="entry name" value="Znf_C2H2_type"/>
</dbReference>
<dbReference type="GO" id="GO:0006357">
    <property type="term" value="P:regulation of transcription by RNA polymerase II"/>
    <property type="evidence" value="ECO:0007669"/>
    <property type="project" value="TreeGrafter"/>
</dbReference>
<dbReference type="PROSITE" id="PS00028">
    <property type="entry name" value="ZINC_FINGER_C2H2_1"/>
    <property type="match status" value="7"/>
</dbReference>
<dbReference type="CTD" id="8235781"/>
<feature type="domain" description="C2H2-type" evidence="8">
    <location>
        <begin position="259"/>
        <end position="288"/>
    </location>
</feature>
<dbReference type="GO" id="GO:0008270">
    <property type="term" value="F:zinc ion binding"/>
    <property type="evidence" value="ECO:0007669"/>
    <property type="project" value="UniProtKB-KW"/>
</dbReference>
<feature type="domain" description="C2H2-type" evidence="8">
    <location>
        <begin position="106"/>
        <end position="136"/>
    </location>
</feature>
<dbReference type="AlphaFoldDB" id="E0VMD5"/>
<feature type="domain" description="C2H2-type" evidence="8">
    <location>
        <begin position="76"/>
        <end position="105"/>
    </location>
</feature>
<dbReference type="EMBL" id="AAZO01003576">
    <property type="status" value="NOT_ANNOTATED_CDS"/>
    <property type="molecule type" value="Genomic_DNA"/>
</dbReference>
<reference evidence="9" key="2">
    <citation type="submission" date="2007-04" db="EMBL/GenBank/DDBJ databases">
        <title>The genome of the human body louse.</title>
        <authorList>
            <consortium name="The Human Body Louse Genome Consortium"/>
            <person name="Kirkness E."/>
            <person name="Walenz B."/>
            <person name="Hass B."/>
            <person name="Bruggner R."/>
            <person name="Strausberg R."/>
        </authorList>
    </citation>
    <scope>NUCLEOTIDE SEQUENCE</scope>
    <source>
        <strain evidence="9">USDA</strain>
    </source>
</reference>